<feature type="compositionally biased region" description="Basic and acidic residues" evidence="1">
    <location>
        <begin position="21"/>
        <end position="37"/>
    </location>
</feature>
<comment type="caution">
    <text evidence="2">The sequence shown here is derived from an EMBL/GenBank/DDBJ whole genome shotgun (WGS) entry which is preliminary data.</text>
</comment>
<dbReference type="AlphaFoldDB" id="A0A7X0H383"/>
<dbReference type="EMBL" id="JACHGY010000001">
    <property type="protein sequence ID" value="MBB6428374.1"/>
    <property type="molecule type" value="Genomic_DNA"/>
</dbReference>
<sequence>MLDSAMFGYSTHSGSSSSGESQRRMKDKVREAGASRRTQRDVQFLEDRFERLSLVCMAMWSLLQDKTNLTEQDLLDRVQTIDLMDGQADGKATKVGVVKCHKCSRPMSERHMRCIYCGAEKRASSAFDRV</sequence>
<keyword evidence="3" id="KW-1185">Reference proteome</keyword>
<evidence type="ECO:0000313" key="2">
    <source>
        <dbReference type="EMBL" id="MBB6428374.1"/>
    </source>
</evidence>
<accession>A0A7X0H383</accession>
<reference evidence="2 3" key="1">
    <citation type="submission" date="2020-08" db="EMBL/GenBank/DDBJ databases">
        <title>Genomic Encyclopedia of Type Strains, Phase IV (KMG-IV): sequencing the most valuable type-strain genomes for metagenomic binning, comparative biology and taxonomic classification.</title>
        <authorList>
            <person name="Goeker M."/>
        </authorList>
    </citation>
    <scope>NUCLEOTIDE SEQUENCE [LARGE SCALE GENOMIC DNA]</scope>
    <source>
        <strain evidence="2 3">DSM 103725</strain>
    </source>
</reference>
<gene>
    <name evidence="2" type="ORF">HNQ40_000180</name>
</gene>
<protein>
    <submittedName>
        <fullName evidence="2">Uncharacterized protein</fullName>
    </submittedName>
</protein>
<organism evidence="2 3">
    <name type="scientific">Algisphaera agarilytica</name>
    <dbReference type="NCBI Taxonomy" id="1385975"/>
    <lineage>
        <taxon>Bacteria</taxon>
        <taxon>Pseudomonadati</taxon>
        <taxon>Planctomycetota</taxon>
        <taxon>Phycisphaerae</taxon>
        <taxon>Phycisphaerales</taxon>
        <taxon>Phycisphaeraceae</taxon>
        <taxon>Algisphaera</taxon>
    </lineage>
</organism>
<dbReference type="Proteomes" id="UP000541810">
    <property type="component" value="Unassembled WGS sequence"/>
</dbReference>
<evidence type="ECO:0000256" key="1">
    <source>
        <dbReference type="SAM" id="MobiDB-lite"/>
    </source>
</evidence>
<feature type="region of interest" description="Disordered" evidence="1">
    <location>
        <begin position="1"/>
        <end position="37"/>
    </location>
</feature>
<name>A0A7X0H383_9BACT</name>
<evidence type="ECO:0000313" key="3">
    <source>
        <dbReference type="Proteomes" id="UP000541810"/>
    </source>
</evidence>
<proteinExistence type="predicted"/>
<feature type="compositionally biased region" description="Low complexity" evidence="1">
    <location>
        <begin position="8"/>
        <end position="20"/>
    </location>
</feature>